<comment type="caution">
    <text evidence="2">The sequence shown here is derived from an EMBL/GenBank/DDBJ whole genome shotgun (WGS) entry which is preliminary data.</text>
</comment>
<dbReference type="CDD" id="cd08760">
    <property type="entry name" value="Cyt_b561_FRRS1_like"/>
    <property type="match status" value="1"/>
</dbReference>
<gene>
    <name evidence="2" type="ORF">ZIOFF_009074</name>
</gene>
<evidence type="ECO:0000259" key="1">
    <source>
        <dbReference type="Pfam" id="PF04526"/>
    </source>
</evidence>
<protein>
    <recommendedName>
        <fullName evidence="1">AIR12 DOMON domain-containing protein</fullName>
    </recommendedName>
</protein>
<keyword evidence="3" id="KW-1185">Reference proteome</keyword>
<evidence type="ECO:0000313" key="2">
    <source>
        <dbReference type="EMBL" id="KAG6526987.1"/>
    </source>
</evidence>
<dbReference type="AlphaFoldDB" id="A0A8J5HWY0"/>
<evidence type="ECO:0000313" key="3">
    <source>
        <dbReference type="Proteomes" id="UP000734854"/>
    </source>
</evidence>
<accession>A0A8J5HWY0</accession>
<dbReference type="InterPro" id="IPR045265">
    <property type="entry name" value="AIR12_DOMON"/>
</dbReference>
<proteinExistence type="predicted"/>
<organism evidence="2 3">
    <name type="scientific">Zingiber officinale</name>
    <name type="common">Ginger</name>
    <name type="synonym">Amomum zingiber</name>
    <dbReference type="NCBI Taxonomy" id="94328"/>
    <lineage>
        <taxon>Eukaryota</taxon>
        <taxon>Viridiplantae</taxon>
        <taxon>Streptophyta</taxon>
        <taxon>Embryophyta</taxon>
        <taxon>Tracheophyta</taxon>
        <taxon>Spermatophyta</taxon>
        <taxon>Magnoliopsida</taxon>
        <taxon>Liliopsida</taxon>
        <taxon>Zingiberales</taxon>
        <taxon>Zingiberaceae</taxon>
        <taxon>Zingiber</taxon>
    </lineage>
</organism>
<dbReference type="PANTHER" id="PTHR23130:SF195">
    <property type="entry name" value="CYTOCHROME B561 AND DOMON DOMAIN-CONTAINING PROTEIN"/>
    <property type="match status" value="1"/>
</dbReference>
<dbReference type="Proteomes" id="UP000734854">
    <property type="component" value="Unassembled WGS sequence"/>
</dbReference>
<dbReference type="Pfam" id="PF04526">
    <property type="entry name" value="DUF568"/>
    <property type="match status" value="1"/>
</dbReference>
<reference evidence="2 3" key="1">
    <citation type="submission" date="2020-08" db="EMBL/GenBank/DDBJ databases">
        <title>Plant Genome Project.</title>
        <authorList>
            <person name="Zhang R.-G."/>
        </authorList>
    </citation>
    <scope>NUCLEOTIDE SEQUENCE [LARGE SCALE GENOMIC DNA]</scope>
    <source>
        <tissue evidence="2">Rhizome</tissue>
    </source>
</reference>
<dbReference type="PANTHER" id="PTHR23130">
    <property type="entry name" value="CYTOCHROME B561 AND DOMON DOMAIN-CONTAINING PROTEIN"/>
    <property type="match status" value="1"/>
</dbReference>
<dbReference type="EMBL" id="JACMSC010000003">
    <property type="protein sequence ID" value="KAG6526987.1"/>
    <property type="molecule type" value="Genomic_DNA"/>
</dbReference>
<feature type="domain" description="AIR12 DOMON" evidence="1">
    <location>
        <begin position="2"/>
        <end position="81"/>
    </location>
</feature>
<sequence>MGVKTYNITKYEPISEGPIAYETSDLVTEFADGVVRMLRKVKLPKGTTMVNQVWQMGAKVMDGVPQKDNFKPLKSMGKVDLLSRGISATGSSTSRSKIVSEILAISILLFTQKLLSGSKNNFLGCIVAVILCTDLGGICGRAQLFHTATTPSGDLNLQLGDFVSGDESGDGCKRNACQNLSSGTQVKTTSPKYIQENKLRVVLVSPPHSLEVETNKVVFKQDLAFKTLDSTYPIVTVKSELIKEVLMARETSVSNYQEPCMVYLHVSCQILGYDIGVSGWTTGLALGNKSKDIVHTTHRNIGITLFTLCTLQVDNHEFWFMGFLNYDIVVHHMYEALCYMQKEASPQR</sequence>
<name>A0A8J5HWY0_ZINOF</name>